<dbReference type="EMBL" id="RKLU01000004">
    <property type="protein sequence ID" value="TQQ79838.1"/>
    <property type="molecule type" value="Genomic_DNA"/>
</dbReference>
<dbReference type="Proteomes" id="UP000705823">
    <property type="component" value="Unassembled WGS sequence"/>
</dbReference>
<dbReference type="Pfam" id="PF06348">
    <property type="entry name" value="DUF1059"/>
    <property type="match status" value="1"/>
</dbReference>
<reference evidence="1" key="1">
    <citation type="submission" date="2019-02" db="EMBL/GenBank/DDBJ databases">
        <title>Halonotius sp. a new haloarchaeum isolated from saline soil.</title>
        <authorList>
            <person name="Duran-Viseras A."/>
            <person name="Sanchez-Porro C."/>
            <person name="Ventosa A."/>
        </authorList>
    </citation>
    <scope>NUCLEOTIDE SEQUENCE</scope>
    <source>
        <strain evidence="1">F15B</strain>
    </source>
</reference>
<name>A0A8J8P6L7_9EURY</name>
<evidence type="ECO:0000313" key="2">
    <source>
        <dbReference type="Proteomes" id="UP000705823"/>
    </source>
</evidence>
<dbReference type="InterPro" id="IPR009409">
    <property type="entry name" value="DUF1059"/>
</dbReference>
<comment type="caution">
    <text evidence="1">The sequence shown here is derived from an EMBL/GenBank/DDBJ whole genome shotgun (WGS) entry which is preliminary data.</text>
</comment>
<dbReference type="AlphaFoldDB" id="A0A8J8P6L7"/>
<evidence type="ECO:0000313" key="1">
    <source>
        <dbReference type="EMBL" id="TQQ79838.1"/>
    </source>
</evidence>
<gene>
    <name evidence="1" type="ORF">EGH24_10120</name>
</gene>
<accession>A0A8J8P6L7</accession>
<keyword evidence="2" id="KW-1185">Reference proteome</keyword>
<protein>
    <submittedName>
        <fullName evidence="1">DUF1059 domain-containing protein</fullName>
    </submittedName>
</protein>
<organism evidence="1 2">
    <name type="scientific">Halonotius terrestris</name>
    <dbReference type="NCBI Taxonomy" id="2487750"/>
    <lineage>
        <taxon>Archaea</taxon>
        <taxon>Methanobacteriati</taxon>
        <taxon>Methanobacteriota</taxon>
        <taxon>Stenosarchaea group</taxon>
        <taxon>Halobacteria</taxon>
        <taxon>Halobacteriales</taxon>
        <taxon>Haloferacaceae</taxon>
        <taxon>Halonotius</taxon>
    </lineage>
</organism>
<sequence length="56" mass="6246">MSHELSCVIDGCDAEISEGSEEEVLERAAEHAEEAHPGLELDEETIETIKEHIREV</sequence>
<proteinExistence type="predicted"/>
<dbReference type="RefSeq" id="WP_142980030.1">
    <property type="nucleotide sequence ID" value="NZ_RKLU01000004.1"/>
</dbReference>